<name>A0A3L8Q0A4_9GAMM</name>
<accession>A0A3L8Q0A4</accession>
<comment type="caution">
    <text evidence="1">The sequence shown here is derived from an EMBL/GenBank/DDBJ whole genome shotgun (WGS) entry which is preliminary data.</text>
</comment>
<organism evidence="1 2">
    <name type="scientific">Parashewanella curva</name>
    <dbReference type="NCBI Taxonomy" id="2338552"/>
    <lineage>
        <taxon>Bacteria</taxon>
        <taxon>Pseudomonadati</taxon>
        <taxon>Pseudomonadota</taxon>
        <taxon>Gammaproteobacteria</taxon>
        <taxon>Alteromonadales</taxon>
        <taxon>Shewanellaceae</taxon>
        <taxon>Parashewanella</taxon>
    </lineage>
</organism>
<gene>
    <name evidence="1" type="ORF">D5018_04210</name>
</gene>
<dbReference type="Proteomes" id="UP000281474">
    <property type="component" value="Unassembled WGS sequence"/>
</dbReference>
<keyword evidence="2" id="KW-1185">Reference proteome</keyword>
<evidence type="ECO:0000313" key="2">
    <source>
        <dbReference type="Proteomes" id="UP000281474"/>
    </source>
</evidence>
<dbReference type="AlphaFoldDB" id="A0A3L8Q0A4"/>
<dbReference type="RefSeq" id="WP_121837751.1">
    <property type="nucleotide sequence ID" value="NZ_ML014758.1"/>
</dbReference>
<sequence>MTSWINRLPCSVLDPTVPSSCFLSVCPSKNDFVDAYLKSVKLRGEAITNQNFYCKGIHFRIYPQVKHKQVQLISSPLQEDVDVGKLVIVLSDWLNSQEATISIQEAEGEHEKLFR</sequence>
<protein>
    <submittedName>
        <fullName evidence="1">Uncharacterized protein</fullName>
    </submittedName>
</protein>
<reference evidence="1 2" key="1">
    <citation type="submission" date="2018-09" db="EMBL/GenBank/DDBJ databases">
        <title>Phylogeny of the Shewanellaceae, and recommendation for two new genera, Pseudoshewanella and Parashewanella.</title>
        <authorList>
            <person name="Wang G."/>
        </authorList>
    </citation>
    <scope>NUCLEOTIDE SEQUENCE [LARGE SCALE GENOMIC DNA]</scope>
    <source>
        <strain evidence="1 2">C51</strain>
    </source>
</reference>
<dbReference type="EMBL" id="QZEI01000009">
    <property type="protein sequence ID" value="RLV61051.1"/>
    <property type="molecule type" value="Genomic_DNA"/>
</dbReference>
<evidence type="ECO:0000313" key="1">
    <source>
        <dbReference type="EMBL" id="RLV61051.1"/>
    </source>
</evidence>
<proteinExistence type="predicted"/>